<evidence type="ECO:0000256" key="2">
    <source>
        <dbReference type="SAM" id="Phobius"/>
    </source>
</evidence>
<protein>
    <submittedName>
        <fullName evidence="3">Uncharacterized protein</fullName>
    </submittedName>
</protein>
<dbReference type="Proteomes" id="UP000193642">
    <property type="component" value="Unassembled WGS sequence"/>
</dbReference>
<comment type="caution">
    <text evidence="3">The sequence shown here is derived from an EMBL/GenBank/DDBJ whole genome shotgun (WGS) entry which is preliminary data.</text>
</comment>
<feature type="transmembrane region" description="Helical" evidence="2">
    <location>
        <begin position="59"/>
        <end position="81"/>
    </location>
</feature>
<keyword evidence="2" id="KW-0472">Membrane</keyword>
<accession>A0A1Y2AXV1</accession>
<evidence type="ECO:0000313" key="4">
    <source>
        <dbReference type="Proteomes" id="UP000193642"/>
    </source>
</evidence>
<keyword evidence="4" id="KW-1185">Reference proteome</keyword>
<sequence length="82" mass="9266">MTRPHKAKTTAANEGQRNRIAPMNTNDSDENGDRRPSTDIFCNTTIELRTQFDVPPMDYSYSGLVGVTILFLLSTIWNFLLS</sequence>
<name>A0A1Y2AXV1_9FUNG</name>
<dbReference type="EMBL" id="MCGO01000110">
    <property type="protein sequence ID" value="ORY26725.1"/>
    <property type="molecule type" value="Genomic_DNA"/>
</dbReference>
<proteinExistence type="predicted"/>
<gene>
    <name evidence="3" type="ORF">BCR33DRAFT_726047</name>
</gene>
<feature type="region of interest" description="Disordered" evidence="1">
    <location>
        <begin position="1"/>
        <end position="38"/>
    </location>
</feature>
<keyword evidence="2" id="KW-1133">Transmembrane helix</keyword>
<keyword evidence="2" id="KW-0812">Transmembrane</keyword>
<evidence type="ECO:0000256" key="1">
    <source>
        <dbReference type="SAM" id="MobiDB-lite"/>
    </source>
</evidence>
<evidence type="ECO:0000313" key="3">
    <source>
        <dbReference type="EMBL" id="ORY26725.1"/>
    </source>
</evidence>
<organism evidence="3 4">
    <name type="scientific">Rhizoclosmatium globosum</name>
    <dbReference type="NCBI Taxonomy" id="329046"/>
    <lineage>
        <taxon>Eukaryota</taxon>
        <taxon>Fungi</taxon>
        <taxon>Fungi incertae sedis</taxon>
        <taxon>Chytridiomycota</taxon>
        <taxon>Chytridiomycota incertae sedis</taxon>
        <taxon>Chytridiomycetes</taxon>
        <taxon>Chytridiales</taxon>
        <taxon>Chytriomycetaceae</taxon>
        <taxon>Rhizoclosmatium</taxon>
    </lineage>
</organism>
<dbReference type="AlphaFoldDB" id="A0A1Y2AXV1"/>
<reference evidence="3 4" key="1">
    <citation type="submission" date="2016-07" db="EMBL/GenBank/DDBJ databases">
        <title>Pervasive Adenine N6-methylation of Active Genes in Fungi.</title>
        <authorList>
            <consortium name="DOE Joint Genome Institute"/>
            <person name="Mondo S.J."/>
            <person name="Dannebaum R.O."/>
            <person name="Kuo R.C."/>
            <person name="Labutti K."/>
            <person name="Haridas S."/>
            <person name="Kuo A."/>
            <person name="Salamov A."/>
            <person name="Ahrendt S.R."/>
            <person name="Lipzen A."/>
            <person name="Sullivan W."/>
            <person name="Andreopoulos W.B."/>
            <person name="Clum A."/>
            <person name="Lindquist E."/>
            <person name="Daum C."/>
            <person name="Ramamoorthy G.K."/>
            <person name="Gryganskyi A."/>
            <person name="Culley D."/>
            <person name="Magnuson J.K."/>
            <person name="James T.Y."/>
            <person name="O'Malley M.A."/>
            <person name="Stajich J.E."/>
            <person name="Spatafora J.W."/>
            <person name="Visel A."/>
            <person name="Grigoriev I.V."/>
        </authorList>
    </citation>
    <scope>NUCLEOTIDE SEQUENCE [LARGE SCALE GENOMIC DNA]</scope>
    <source>
        <strain evidence="3 4">JEL800</strain>
    </source>
</reference>